<evidence type="ECO:0000313" key="2">
    <source>
        <dbReference type="EMBL" id="KAK0427383.1"/>
    </source>
</evidence>
<feature type="transmembrane region" description="Helical" evidence="1">
    <location>
        <begin position="121"/>
        <end position="144"/>
    </location>
</feature>
<proteinExistence type="predicted"/>
<sequence>MDSLRLIVGVFYLLSPLILLPIYVRILYIFASKKEYRALECYRIMILIGVVQCVTTPPGFILAGVVHLLDYDPYGIAAAAIKIYPGGFRAEAMLSLVLALNRLRIICGLHYPELIHKVLMGIAFVIGVTFTSLLFSPLCEYRILPGHYLMEYDLSIPSCRTIQLVGSYFLTGPSFLSLLVYSVITIYLIKTKLKTGVHHGSSEERRIFLYAVTRFAIEFSLVGTYHYGKPPHYPQYDIPINVGLMFTALLVPPVLYIILYRSVRKEFFPCKNALIDLAKVAAHHAN</sequence>
<dbReference type="EMBL" id="JAUCMV010000001">
    <property type="protein sequence ID" value="KAK0427383.1"/>
    <property type="molecule type" value="Genomic_DNA"/>
</dbReference>
<reference evidence="2" key="1">
    <citation type="submission" date="2023-06" db="EMBL/GenBank/DDBJ databases">
        <title>Genomic analysis of the entomopathogenic nematode Steinernema hermaphroditum.</title>
        <authorList>
            <person name="Schwarz E.M."/>
            <person name="Heppert J.K."/>
            <person name="Baniya A."/>
            <person name="Schwartz H.T."/>
            <person name="Tan C.-H."/>
            <person name="Antoshechkin I."/>
            <person name="Sternberg P.W."/>
            <person name="Goodrich-Blair H."/>
            <person name="Dillman A.R."/>
        </authorList>
    </citation>
    <scope>NUCLEOTIDE SEQUENCE</scope>
    <source>
        <strain evidence="2">PS9179</strain>
        <tissue evidence="2">Whole animal</tissue>
    </source>
</reference>
<dbReference type="InterPro" id="IPR019425">
    <property type="entry name" value="7TM_GPCR_serpentine_rcpt_Srt"/>
</dbReference>
<keyword evidence="1" id="KW-1133">Transmembrane helix</keyword>
<dbReference type="PANTHER" id="PTHR23021">
    <property type="entry name" value="SERPENTINE RECEPTOR, CLASS T"/>
    <property type="match status" value="1"/>
</dbReference>
<name>A0AA39MB49_9BILA</name>
<keyword evidence="3" id="KW-1185">Reference proteome</keyword>
<feature type="transmembrane region" description="Helical" evidence="1">
    <location>
        <begin position="164"/>
        <end position="187"/>
    </location>
</feature>
<dbReference type="PANTHER" id="PTHR23021:SF26">
    <property type="entry name" value="SERPENTINE RECEPTOR, CLASS T"/>
    <property type="match status" value="1"/>
</dbReference>
<dbReference type="AlphaFoldDB" id="A0AA39MB49"/>
<evidence type="ECO:0000256" key="1">
    <source>
        <dbReference type="SAM" id="Phobius"/>
    </source>
</evidence>
<evidence type="ECO:0000313" key="3">
    <source>
        <dbReference type="Proteomes" id="UP001175271"/>
    </source>
</evidence>
<keyword evidence="1" id="KW-0472">Membrane</keyword>
<feature type="transmembrane region" description="Helical" evidence="1">
    <location>
        <begin position="42"/>
        <end position="68"/>
    </location>
</feature>
<keyword evidence="1" id="KW-0812">Transmembrane</keyword>
<comment type="caution">
    <text evidence="2">The sequence shown here is derived from an EMBL/GenBank/DDBJ whole genome shotgun (WGS) entry which is preliminary data.</text>
</comment>
<organism evidence="2 3">
    <name type="scientific">Steinernema hermaphroditum</name>
    <dbReference type="NCBI Taxonomy" id="289476"/>
    <lineage>
        <taxon>Eukaryota</taxon>
        <taxon>Metazoa</taxon>
        <taxon>Ecdysozoa</taxon>
        <taxon>Nematoda</taxon>
        <taxon>Chromadorea</taxon>
        <taxon>Rhabditida</taxon>
        <taxon>Tylenchina</taxon>
        <taxon>Panagrolaimomorpha</taxon>
        <taxon>Strongyloidoidea</taxon>
        <taxon>Steinernematidae</taxon>
        <taxon>Steinernema</taxon>
    </lineage>
</organism>
<dbReference type="SUPFAM" id="SSF81321">
    <property type="entry name" value="Family A G protein-coupled receptor-like"/>
    <property type="match status" value="1"/>
</dbReference>
<feature type="transmembrane region" description="Helical" evidence="1">
    <location>
        <begin position="6"/>
        <end position="30"/>
    </location>
</feature>
<accession>A0AA39MB49</accession>
<feature type="transmembrane region" description="Helical" evidence="1">
    <location>
        <begin position="207"/>
        <end position="228"/>
    </location>
</feature>
<feature type="transmembrane region" description="Helical" evidence="1">
    <location>
        <begin position="240"/>
        <end position="259"/>
    </location>
</feature>
<gene>
    <name evidence="2" type="ORF">QR680_010202</name>
</gene>
<protein>
    <submittedName>
        <fullName evidence="2">Uncharacterized protein</fullName>
    </submittedName>
</protein>
<dbReference type="Proteomes" id="UP001175271">
    <property type="component" value="Unassembled WGS sequence"/>
</dbReference>